<dbReference type="InterPro" id="IPR011032">
    <property type="entry name" value="GroES-like_sf"/>
</dbReference>
<keyword evidence="5" id="KW-0560">Oxidoreductase</keyword>
<keyword evidence="3 8" id="KW-0479">Metal-binding</keyword>
<dbReference type="Pfam" id="PF08240">
    <property type="entry name" value="ADH_N"/>
    <property type="match status" value="2"/>
</dbReference>
<dbReference type="InterPro" id="IPR013154">
    <property type="entry name" value="ADH-like_N"/>
</dbReference>
<evidence type="ECO:0000313" key="11">
    <source>
        <dbReference type="EMBL" id="UYV77863.1"/>
    </source>
</evidence>
<dbReference type="EMBL" id="CP092877">
    <property type="protein sequence ID" value="UYV77863.1"/>
    <property type="molecule type" value="Genomic_DNA"/>
</dbReference>
<organism evidence="11 12">
    <name type="scientific">Cordylochernes scorpioides</name>
    <dbReference type="NCBI Taxonomy" id="51811"/>
    <lineage>
        <taxon>Eukaryota</taxon>
        <taxon>Metazoa</taxon>
        <taxon>Ecdysozoa</taxon>
        <taxon>Arthropoda</taxon>
        <taxon>Chelicerata</taxon>
        <taxon>Arachnida</taxon>
        <taxon>Pseudoscorpiones</taxon>
        <taxon>Cheliferoidea</taxon>
        <taxon>Chernetidae</taxon>
        <taxon>Cordylochernes</taxon>
    </lineage>
</organism>
<name>A0ABY6LD93_9ARAC</name>
<proteinExistence type="inferred from homology"/>
<dbReference type="InterPro" id="IPR013149">
    <property type="entry name" value="ADH-like_C"/>
</dbReference>
<reference evidence="11 12" key="1">
    <citation type="submission" date="2022-01" db="EMBL/GenBank/DDBJ databases">
        <title>A chromosomal length assembly of Cordylochernes scorpioides.</title>
        <authorList>
            <person name="Zeh D."/>
            <person name="Zeh J."/>
        </authorList>
    </citation>
    <scope>NUCLEOTIDE SEQUENCE [LARGE SCALE GENOMIC DNA]</scope>
    <source>
        <strain evidence="11">IN4F17</strain>
        <tissue evidence="11">Whole Body</tissue>
    </source>
</reference>
<accession>A0ABY6LD93</accession>
<dbReference type="InterPro" id="IPR002328">
    <property type="entry name" value="ADH_Zn_CS"/>
</dbReference>
<evidence type="ECO:0000259" key="9">
    <source>
        <dbReference type="Pfam" id="PF00107"/>
    </source>
</evidence>
<evidence type="ECO:0000256" key="3">
    <source>
        <dbReference type="ARBA" id="ARBA00022723"/>
    </source>
</evidence>
<feature type="domain" description="Alcohol dehydrogenase-like N-terminal" evidence="10">
    <location>
        <begin position="5"/>
        <end position="65"/>
    </location>
</feature>
<evidence type="ECO:0000256" key="7">
    <source>
        <dbReference type="ARBA" id="ARBA00032485"/>
    </source>
</evidence>
<dbReference type="SUPFAM" id="SSF51735">
    <property type="entry name" value="NAD(P)-binding Rossmann-fold domains"/>
    <property type="match status" value="1"/>
</dbReference>
<dbReference type="PROSITE" id="PS00059">
    <property type="entry name" value="ADH_ZINC"/>
    <property type="match status" value="1"/>
</dbReference>
<gene>
    <name evidence="11" type="ORF">LAZ67_15002616</name>
</gene>
<keyword evidence="4 8" id="KW-0862">Zinc</keyword>
<evidence type="ECO:0000256" key="5">
    <source>
        <dbReference type="ARBA" id="ARBA00023002"/>
    </source>
</evidence>
<evidence type="ECO:0000256" key="4">
    <source>
        <dbReference type="ARBA" id="ARBA00022833"/>
    </source>
</evidence>
<dbReference type="PANTHER" id="PTHR43161">
    <property type="entry name" value="SORBITOL DEHYDROGENASE"/>
    <property type="match status" value="1"/>
</dbReference>
<dbReference type="SUPFAM" id="SSF50129">
    <property type="entry name" value="GroES-like"/>
    <property type="match status" value="2"/>
</dbReference>
<dbReference type="Proteomes" id="UP001235939">
    <property type="component" value="Chromosome 15"/>
</dbReference>
<comment type="cofactor">
    <cofactor evidence="1 8">
        <name>Zn(2+)</name>
        <dbReference type="ChEBI" id="CHEBI:29105"/>
    </cofactor>
</comment>
<dbReference type="PANTHER" id="PTHR43161:SF9">
    <property type="entry name" value="SORBITOL DEHYDROGENASE"/>
    <property type="match status" value="1"/>
</dbReference>
<evidence type="ECO:0000256" key="6">
    <source>
        <dbReference type="ARBA" id="ARBA00026132"/>
    </source>
</evidence>
<dbReference type="Pfam" id="PF00107">
    <property type="entry name" value="ADH_zinc_N"/>
    <property type="match status" value="1"/>
</dbReference>
<dbReference type="Gene3D" id="3.90.180.10">
    <property type="entry name" value="Medium-chain alcohol dehydrogenases, catalytic domain"/>
    <property type="match status" value="2"/>
</dbReference>
<keyword evidence="12" id="KW-1185">Reference proteome</keyword>
<evidence type="ECO:0000256" key="1">
    <source>
        <dbReference type="ARBA" id="ARBA00001947"/>
    </source>
</evidence>
<protein>
    <recommendedName>
        <fullName evidence="6">Sorbitol dehydrogenase</fullName>
    </recommendedName>
    <alternativeName>
        <fullName evidence="7">Polyol dehydrogenase</fullName>
    </alternativeName>
</protein>
<dbReference type="InterPro" id="IPR036291">
    <property type="entry name" value="NAD(P)-bd_dom_sf"/>
</dbReference>
<dbReference type="Gene3D" id="3.40.50.720">
    <property type="entry name" value="NAD(P)-binding Rossmann-like Domain"/>
    <property type="match status" value="2"/>
</dbReference>
<evidence type="ECO:0000313" key="12">
    <source>
        <dbReference type="Proteomes" id="UP001235939"/>
    </source>
</evidence>
<comment type="similarity">
    <text evidence="2 8">Belongs to the zinc-containing alcohol dehydrogenase family.</text>
</comment>
<evidence type="ECO:0000256" key="2">
    <source>
        <dbReference type="ARBA" id="ARBA00008072"/>
    </source>
</evidence>
<feature type="domain" description="Alcohol dehydrogenase-like N-terminal" evidence="10">
    <location>
        <begin position="118"/>
        <end position="173"/>
    </location>
</feature>
<evidence type="ECO:0000259" key="10">
    <source>
        <dbReference type="Pfam" id="PF08240"/>
    </source>
</evidence>
<sequence length="363" mass="39593">MVGVAEVLVEVAQCGICGSDLHLISELAIAHYKLERPHVLGHEASGTVVQKGKAVTHLSIGTTESAGRPSTISSRSLFKEGKKHLRKIHGFHSTYEGLTMKECGSPTAMLRTHHDVYVDPGDRVAMEPGQPCWDCDHCKSGRYHLCRTGILHGIPHQDGFLRRRLAHPAEFCFNQDVRCDRIPETVSDQDGALVEPLAVGYWACRRAQVFPGARVLVLGAGKGVAHHFRHTQTYQILLAGPIGLCVLLNLKAAGAGYVVITDVRDKSLQRAKTMGADACVQVSPKEDPAEVAKKLSPAMGDRRADITIDCVGFEHTMRTAIFATKAGGNVTIVGLGQHEVKLPILDAVFREVDIRGVNRYPHW</sequence>
<feature type="domain" description="Alcohol dehydrogenase-like C-terminal" evidence="9">
    <location>
        <begin position="241"/>
        <end position="360"/>
    </location>
</feature>
<evidence type="ECO:0000256" key="8">
    <source>
        <dbReference type="RuleBase" id="RU361277"/>
    </source>
</evidence>